<dbReference type="RefSeq" id="WP_311413948.1">
    <property type="nucleotide sequence ID" value="NZ_JAVRFL010000034.1"/>
</dbReference>
<evidence type="ECO:0000313" key="2">
    <source>
        <dbReference type="Proteomes" id="UP001180973"/>
    </source>
</evidence>
<comment type="caution">
    <text evidence="1">The sequence shown here is derived from an EMBL/GenBank/DDBJ whole genome shotgun (WGS) entry which is preliminary data.</text>
</comment>
<keyword evidence="2" id="KW-1185">Reference proteome</keyword>
<name>A0ABU2X4L3_9ACTN</name>
<protein>
    <recommendedName>
        <fullName evidence="3">DUF4254 domain-containing protein</fullName>
    </recommendedName>
</protein>
<dbReference type="EMBL" id="JAVRFL010000034">
    <property type="protein sequence ID" value="MDT0532177.1"/>
    <property type="molecule type" value="Genomic_DNA"/>
</dbReference>
<evidence type="ECO:0000313" key="1">
    <source>
        <dbReference type="EMBL" id="MDT0532177.1"/>
    </source>
</evidence>
<reference evidence="1" key="1">
    <citation type="submission" date="2023-09" db="EMBL/GenBank/DDBJ databases">
        <title>30 novel species of actinomycetes from the DSMZ collection.</title>
        <authorList>
            <person name="Nouioui I."/>
        </authorList>
    </citation>
    <scope>NUCLEOTIDE SEQUENCE</scope>
    <source>
        <strain evidence="1">DSM 115977</strain>
    </source>
</reference>
<gene>
    <name evidence="1" type="ORF">RM555_24575</name>
</gene>
<dbReference type="Proteomes" id="UP001180973">
    <property type="component" value="Unassembled WGS sequence"/>
</dbReference>
<sequence>MEYIEATRRVGAGLTEAADDTTAAAAVQLAIEAWKCLAGTDLAWDHCGLELLDIRARLYSEYDDVVVDAAAPVRDDAETRLAVATLLEQLARYHERLAADDHEGLARRLSHDAGAQQLRRAAAALA</sequence>
<accession>A0ABU2X4L3</accession>
<proteinExistence type="predicted"/>
<evidence type="ECO:0008006" key="3">
    <source>
        <dbReference type="Google" id="ProtNLM"/>
    </source>
</evidence>
<organism evidence="1 2">
    <name type="scientific">Micromonospora reichwaldensis</name>
    <dbReference type="NCBI Taxonomy" id="3075516"/>
    <lineage>
        <taxon>Bacteria</taxon>
        <taxon>Bacillati</taxon>
        <taxon>Actinomycetota</taxon>
        <taxon>Actinomycetes</taxon>
        <taxon>Micromonosporales</taxon>
        <taxon>Micromonosporaceae</taxon>
        <taxon>Micromonospora</taxon>
    </lineage>
</organism>